<organism evidence="2 3">
    <name type="scientific">Plakobranchus ocellatus</name>
    <dbReference type="NCBI Taxonomy" id="259542"/>
    <lineage>
        <taxon>Eukaryota</taxon>
        <taxon>Metazoa</taxon>
        <taxon>Spiralia</taxon>
        <taxon>Lophotrochozoa</taxon>
        <taxon>Mollusca</taxon>
        <taxon>Gastropoda</taxon>
        <taxon>Heterobranchia</taxon>
        <taxon>Euthyneura</taxon>
        <taxon>Panpulmonata</taxon>
        <taxon>Sacoglossa</taxon>
        <taxon>Placobranchoidea</taxon>
        <taxon>Plakobranchidae</taxon>
        <taxon>Plakobranchus</taxon>
    </lineage>
</organism>
<evidence type="ECO:0000256" key="1">
    <source>
        <dbReference type="SAM" id="MobiDB-lite"/>
    </source>
</evidence>
<feature type="region of interest" description="Disordered" evidence="1">
    <location>
        <begin position="76"/>
        <end position="97"/>
    </location>
</feature>
<accession>A0AAV3XV10</accession>
<evidence type="ECO:0000313" key="2">
    <source>
        <dbReference type="EMBL" id="GFN74640.1"/>
    </source>
</evidence>
<dbReference type="AlphaFoldDB" id="A0AAV3XV10"/>
<comment type="caution">
    <text evidence="2">The sequence shown here is derived from an EMBL/GenBank/DDBJ whole genome shotgun (WGS) entry which is preliminary data.</text>
</comment>
<name>A0AAV3XV10_9GAST</name>
<gene>
    <name evidence="2" type="ORF">PoB_000114600</name>
</gene>
<keyword evidence="3" id="KW-1185">Reference proteome</keyword>
<sequence length="97" mass="10830">MRFFAKLRRIVDLNSQVQNLINSVESSEYKIALSPHHQSANGTIIADCKEAMEQVRRQELSNPRLQHHFIGKHQAFTSTAANGKKAQKPTASSEGTV</sequence>
<evidence type="ECO:0000313" key="3">
    <source>
        <dbReference type="Proteomes" id="UP000735302"/>
    </source>
</evidence>
<dbReference type="Proteomes" id="UP000735302">
    <property type="component" value="Unassembled WGS sequence"/>
</dbReference>
<dbReference type="EMBL" id="BLXT01000154">
    <property type="protein sequence ID" value="GFN74640.1"/>
    <property type="molecule type" value="Genomic_DNA"/>
</dbReference>
<reference evidence="2 3" key="1">
    <citation type="journal article" date="2021" name="Elife">
        <title>Chloroplast acquisition without the gene transfer in kleptoplastic sea slugs, Plakobranchus ocellatus.</title>
        <authorList>
            <person name="Maeda T."/>
            <person name="Takahashi S."/>
            <person name="Yoshida T."/>
            <person name="Shimamura S."/>
            <person name="Takaki Y."/>
            <person name="Nagai Y."/>
            <person name="Toyoda A."/>
            <person name="Suzuki Y."/>
            <person name="Arimoto A."/>
            <person name="Ishii H."/>
            <person name="Satoh N."/>
            <person name="Nishiyama T."/>
            <person name="Hasebe M."/>
            <person name="Maruyama T."/>
            <person name="Minagawa J."/>
            <person name="Obokata J."/>
            <person name="Shigenobu S."/>
        </authorList>
    </citation>
    <scope>NUCLEOTIDE SEQUENCE [LARGE SCALE GENOMIC DNA]</scope>
</reference>
<proteinExistence type="predicted"/>
<protein>
    <submittedName>
        <fullName evidence="2">Uncharacterized protein</fullName>
    </submittedName>
</protein>